<reference evidence="2" key="1">
    <citation type="submission" date="2018-06" db="EMBL/GenBank/DDBJ databases">
        <authorList>
            <person name="Zhirakovskaya E."/>
        </authorList>
    </citation>
    <scope>NUCLEOTIDE SEQUENCE</scope>
</reference>
<dbReference type="InterPro" id="IPR013216">
    <property type="entry name" value="Methyltransf_11"/>
</dbReference>
<gene>
    <name evidence="2" type="ORF">MNBD_ACTINO01-2189</name>
</gene>
<evidence type="ECO:0000259" key="1">
    <source>
        <dbReference type="Pfam" id="PF08241"/>
    </source>
</evidence>
<dbReference type="SUPFAM" id="SSF53335">
    <property type="entry name" value="S-adenosyl-L-methionine-dependent methyltransferases"/>
    <property type="match status" value="1"/>
</dbReference>
<protein>
    <recommendedName>
        <fullName evidence="1">Methyltransferase type 11 domain-containing protein</fullName>
    </recommendedName>
</protein>
<dbReference type="AlphaFoldDB" id="A0A3B0SU34"/>
<dbReference type="Gene3D" id="3.40.50.150">
    <property type="entry name" value="Vaccinia Virus protein VP39"/>
    <property type="match status" value="1"/>
</dbReference>
<name>A0A3B0SU34_9ZZZZ</name>
<dbReference type="CDD" id="cd02440">
    <property type="entry name" value="AdoMet_MTases"/>
    <property type="match status" value="1"/>
</dbReference>
<dbReference type="GO" id="GO:0008757">
    <property type="term" value="F:S-adenosylmethionine-dependent methyltransferase activity"/>
    <property type="evidence" value="ECO:0007669"/>
    <property type="project" value="InterPro"/>
</dbReference>
<sequence length="234" mass="25973">MSGSWDDIAQWWVQEVLNDPAYADDVHPVLSELLDGTGDTAIDLGCGEGQGIRFVGGTVIGTDLAFELLRHARMNAPVVCARLPDLGWVRTDSFSLAYSVYLLDLIADYRRFFDETARIVRTGGHLVVVINHPVYTAPGSAPLMDEDREILWRWGQYFSEGSSSEPAGDATVEFHHRPLDAILSAASQSGWSLERMVERGLSPETIARFPEYIGQEHVPRLAGFRWIRRAEGAA</sequence>
<dbReference type="InterPro" id="IPR029063">
    <property type="entry name" value="SAM-dependent_MTases_sf"/>
</dbReference>
<evidence type="ECO:0000313" key="2">
    <source>
        <dbReference type="EMBL" id="VAW07553.1"/>
    </source>
</evidence>
<dbReference type="Pfam" id="PF08241">
    <property type="entry name" value="Methyltransf_11"/>
    <property type="match status" value="1"/>
</dbReference>
<accession>A0A3B0SU34</accession>
<dbReference type="EMBL" id="UOEI01000533">
    <property type="protein sequence ID" value="VAW07553.1"/>
    <property type="molecule type" value="Genomic_DNA"/>
</dbReference>
<organism evidence="2">
    <name type="scientific">hydrothermal vent metagenome</name>
    <dbReference type="NCBI Taxonomy" id="652676"/>
    <lineage>
        <taxon>unclassified sequences</taxon>
        <taxon>metagenomes</taxon>
        <taxon>ecological metagenomes</taxon>
    </lineage>
</organism>
<proteinExistence type="predicted"/>
<feature type="domain" description="Methyltransferase type 11" evidence="1">
    <location>
        <begin position="43"/>
        <end position="128"/>
    </location>
</feature>